<protein>
    <submittedName>
        <fullName evidence="4">SpoIIE family protein phosphatase</fullName>
    </submittedName>
</protein>
<dbReference type="EMBL" id="DYWQ01000050">
    <property type="protein sequence ID" value="HJF44761.1"/>
    <property type="molecule type" value="Genomic_DNA"/>
</dbReference>
<evidence type="ECO:0000313" key="4">
    <source>
        <dbReference type="EMBL" id="HJF44761.1"/>
    </source>
</evidence>
<dbReference type="SMART" id="SM00065">
    <property type="entry name" value="GAF"/>
    <property type="match status" value="1"/>
</dbReference>
<dbReference type="RefSeq" id="WP_274958734.1">
    <property type="nucleotide sequence ID" value="NZ_DYWQ01000050.1"/>
</dbReference>
<dbReference type="InterPro" id="IPR035965">
    <property type="entry name" value="PAS-like_dom_sf"/>
</dbReference>
<reference evidence="4" key="2">
    <citation type="submission" date="2021-09" db="EMBL/GenBank/DDBJ databases">
        <authorList>
            <person name="Gilroy R."/>
        </authorList>
    </citation>
    <scope>NUCLEOTIDE SEQUENCE</scope>
    <source>
        <strain evidence="4">CHK124-7917</strain>
    </source>
</reference>
<dbReference type="InterPro" id="IPR036457">
    <property type="entry name" value="PPM-type-like_dom_sf"/>
</dbReference>
<dbReference type="PANTHER" id="PTHR43156">
    <property type="entry name" value="STAGE II SPORULATION PROTEIN E-RELATED"/>
    <property type="match status" value="1"/>
</dbReference>
<reference evidence="4" key="1">
    <citation type="journal article" date="2021" name="PeerJ">
        <title>Extensive microbial diversity within the chicken gut microbiome revealed by metagenomics and culture.</title>
        <authorList>
            <person name="Gilroy R."/>
            <person name="Ravi A."/>
            <person name="Getino M."/>
            <person name="Pursley I."/>
            <person name="Horton D.L."/>
            <person name="Alikhan N.F."/>
            <person name="Baker D."/>
            <person name="Gharbi K."/>
            <person name="Hall N."/>
            <person name="Watson M."/>
            <person name="Adriaenssens E.M."/>
            <person name="Foster-Nyarko E."/>
            <person name="Jarju S."/>
            <person name="Secka A."/>
            <person name="Antonio M."/>
            <person name="Oren A."/>
            <person name="Chaudhuri R.R."/>
            <person name="La Ragione R."/>
            <person name="Hildebrand F."/>
            <person name="Pallen M.J."/>
        </authorList>
    </citation>
    <scope>NUCLEOTIDE SEQUENCE</scope>
    <source>
        <strain evidence="4">CHK124-7917</strain>
    </source>
</reference>
<dbReference type="Pfam" id="PF07228">
    <property type="entry name" value="SpoIIE"/>
    <property type="match status" value="1"/>
</dbReference>
<evidence type="ECO:0000259" key="3">
    <source>
        <dbReference type="PROSITE" id="PS50112"/>
    </source>
</evidence>
<dbReference type="InterPro" id="IPR000014">
    <property type="entry name" value="PAS"/>
</dbReference>
<accession>A0A921GEX9</accession>
<feature type="region of interest" description="Disordered" evidence="2">
    <location>
        <begin position="743"/>
        <end position="762"/>
    </location>
</feature>
<comment type="caution">
    <text evidence="4">The sequence shown here is derived from an EMBL/GenBank/DDBJ whole genome shotgun (WGS) entry which is preliminary data.</text>
</comment>
<dbReference type="GO" id="GO:0016791">
    <property type="term" value="F:phosphatase activity"/>
    <property type="evidence" value="ECO:0007669"/>
    <property type="project" value="TreeGrafter"/>
</dbReference>
<dbReference type="SUPFAM" id="SSF55785">
    <property type="entry name" value="PYP-like sensor domain (PAS domain)"/>
    <property type="match status" value="1"/>
</dbReference>
<dbReference type="PROSITE" id="PS50112">
    <property type="entry name" value="PAS"/>
    <property type="match status" value="1"/>
</dbReference>
<dbReference type="Gene3D" id="3.60.40.10">
    <property type="entry name" value="PPM-type phosphatase domain"/>
    <property type="match status" value="1"/>
</dbReference>
<dbReference type="InterPro" id="IPR001932">
    <property type="entry name" value="PPM-type_phosphatase-like_dom"/>
</dbReference>
<dbReference type="InterPro" id="IPR029016">
    <property type="entry name" value="GAF-like_dom_sf"/>
</dbReference>
<name>A0A921GEX9_9ACTN</name>
<evidence type="ECO:0000256" key="2">
    <source>
        <dbReference type="SAM" id="MobiDB-lite"/>
    </source>
</evidence>
<keyword evidence="1" id="KW-0378">Hydrolase</keyword>
<dbReference type="AlphaFoldDB" id="A0A921GEX9"/>
<dbReference type="SUPFAM" id="SSF55781">
    <property type="entry name" value="GAF domain-like"/>
    <property type="match status" value="1"/>
</dbReference>
<dbReference type="InterPro" id="IPR052016">
    <property type="entry name" value="Bact_Sigma-Reg"/>
</dbReference>
<dbReference type="SMART" id="SM00331">
    <property type="entry name" value="PP2C_SIG"/>
    <property type="match status" value="1"/>
</dbReference>
<dbReference type="Proteomes" id="UP000697330">
    <property type="component" value="Unassembled WGS sequence"/>
</dbReference>
<dbReference type="Gene3D" id="3.30.450.20">
    <property type="entry name" value="PAS domain"/>
    <property type="match status" value="1"/>
</dbReference>
<evidence type="ECO:0000256" key="1">
    <source>
        <dbReference type="ARBA" id="ARBA00022801"/>
    </source>
</evidence>
<dbReference type="PANTHER" id="PTHR43156:SF2">
    <property type="entry name" value="STAGE II SPORULATION PROTEIN E"/>
    <property type="match status" value="1"/>
</dbReference>
<dbReference type="Pfam" id="PF01590">
    <property type="entry name" value="GAF"/>
    <property type="match status" value="1"/>
</dbReference>
<sequence length="762" mass="81231">MARGELSTTHVGGIGEGSLAGALSKLLQLTCEAVLVFDGSGRVLLANDEAAELLGAGEGLVGVDVRTLVEREGRQGAEGPFEAGALGIPTDGSVALASLRSADGRPHAVRVRCDAVRAPGETYLLVAMPVDADALADREGARAMADLRRANHRLSGTLNIVLDTIDSGDIATLFERTLEELTDTMEADGTLVYLSEADGFHLRGISSGLLGERLARFMPFGRSVERLAIREGRAVRLRVCAPTNASLRQGRLTKRDVLNEETGEVLRMRVDTVPPFTSFIVVPVWFGGRVISIIEVGWRRLHPLLKDDARLLDSVARYLSIQLAGAFATLRARRADRLASLATELREELLTSASEGSGEGALGRIIDVFSEAGDELEAAVVTVRENDRQHVVIADLPLTGSRELPVDLDALAEPYRAGDVAVVPVRPDSELFSLLRDMGEPCVGALVDLGELSGKRRCLLVLRPDGAEPLDETELDFLSGLAADARDIARGEEAREQDKRISQALQTGMRNELQSVEGLTSQAVYSSATKAASVGGDFYDLIRLPGHRACVIMGDVSGKGVEAASVAAAVKTALGAYAWEGLAPARMVRSLNEFLLGFSRLETFATLFVGILDLDEATIRYCSAGHPPAVLVHAGADEVSILDVQSGVVGAFHDINYQDGLVELVPGDVLLLYTDGTTEARDPRGAFFGEDGLREAVMRESSPDKPYDGFVDRLLADLEGFTGQNLEDDVAMLALRFDGLGARAGSAAPREGASADRSNSGR</sequence>
<gene>
    <name evidence="4" type="ORF">K8U72_03115</name>
</gene>
<evidence type="ECO:0000313" key="5">
    <source>
        <dbReference type="Proteomes" id="UP000697330"/>
    </source>
</evidence>
<dbReference type="SUPFAM" id="SSF81606">
    <property type="entry name" value="PP2C-like"/>
    <property type="match status" value="1"/>
</dbReference>
<dbReference type="Gene3D" id="3.30.450.40">
    <property type="match status" value="1"/>
</dbReference>
<dbReference type="InterPro" id="IPR003018">
    <property type="entry name" value="GAF"/>
</dbReference>
<feature type="domain" description="PAS" evidence="3">
    <location>
        <begin position="19"/>
        <end position="55"/>
    </location>
</feature>
<proteinExistence type="predicted"/>
<organism evidence="4 5">
    <name type="scientific">Thermophilibacter provencensis</name>
    <dbReference type="NCBI Taxonomy" id="1852386"/>
    <lineage>
        <taxon>Bacteria</taxon>
        <taxon>Bacillati</taxon>
        <taxon>Actinomycetota</taxon>
        <taxon>Coriobacteriia</taxon>
        <taxon>Coriobacteriales</taxon>
        <taxon>Atopobiaceae</taxon>
        <taxon>Thermophilibacter</taxon>
    </lineage>
</organism>